<dbReference type="GO" id="GO:0016887">
    <property type="term" value="F:ATP hydrolysis activity"/>
    <property type="evidence" value="ECO:0007669"/>
    <property type="project" value="TreeGrafter"/>
</dbReference>
<feature type="domain" description="Bacterial type II secretion system protein E" evidence="3">
    <location>
        <begin position="29"/>
        <end position="43"/>
    </location>
</feature>
<dbReference type="AlphaFoldDB" id="A0A3B1BYN8"/>
<evidence type="ECO:0000256" key="2">
    <source>
        <dbReference type="ARBA" id="ARBA00022840"/>
    </source>
</evidence>
<dbReference type="PROSITE" id="PS00662">
    <property type="entry name" value="T2SP_E"/>
    <property type="match status" value="1"/>
</dbReference>
<dbReference type="GO" id="GO:0015627">
    <property type="term" value="C:type II protein secretion system complex"/>
    <property type="evidence" value="ECO:0007669"/>
    <property type="project" value="TreeGrafter"/>
</dbReference>
<dbReference type="Gene3D" id="3.40.50.300">
    <property type="entry name" value="P-loop containing nucleotide triphosphate hydrolases"/>
    <property type="match status" value="1"/>
</dbReference>
<dbReference type="GO" id="GO:0005524">
    <property type="term" value="F:ATP binding"/>
    <property type="evidence" value="ECO:0007669"/>
    <property type="project" value="UniProtKB-KW"/>
</dbReference>
<protein>
    <submittedName>
        <fullName evidence="4">General secretion pathway protein E</fullName>
    </submittedName>
</protein>
<sequence length="207" mass="22982">MEYDLDGINQTQVDPKIDMTFARALRSILRQDPDVVMIGEIRDLETAQIAVQASLTGHLVLATLHTNDSVGAVTRLVDMGVEPYLLASSLLAVMAQRLMRRLCPECKVKYRPDSAELSIMEEGVSDLYGPAGCKKCDDIGYQGRTGIFELLVVDDDIRHLIHDQAPEYEIRNHAVEKLSMVRLKDDAIRLVGKGNTSLSEALRVTES</sequence>
<evidence type="ECO:0000256" key="1">
    <source>
        <dbReference type="ARBA" id="ARBA00022741"/>
    </source>
</evidence>
<keyword evidence="2" id="KW-0067">ATP-binding</keyword>
<organism evidence="4">
    <name type="scientific">hydrothermal vent metagenome</name>
    <dbReference type="NCBI Taxonomy" id="652676"/>
    <lineage>
        <taxon>unclassified sequences</taxon>
        <taxon>metagenomes</taxon>
        <taxon>ecological metagenomes</taxon>
    </lineage>
</organism>
<gene>
    <name evidence="4" type="ORF">MNBD_NITROSPINAE01-219</name>
</gene>
<accession>A0A3B1BYN8</accession>
<keyword evidence="1" id="KW-0547">Nucleotide-binding</keyword>
<reference evidence="4" key="1">
    <citation type="submission" date="2018-06" db="EMBL/GenBank/DDBJ databases">
        <authorList>
            <person name="Zhirakovskaya E."/>
        </authorList>
    </citation>
    <scope>NUCLEOTIDE SEQUENCE</scope>
</reference>
<evidence type="ECO:0000313" key="4">
    <source>
        <dbReference type="EMBL" id="VAX16598.1"/>
    </source>
</evidence>
<dbReference type="GO" id="GO:0005886">
    <property type="term" value="C:plasma membrane"/>
    <property type="evidence" value="ECO:0007669"/>
    <property type="project" value="TreeGrafter"/>
</dbReference>
<dbReference type="EMBL" id="UOGC01000032">
    <property type="protein sequence ID" value="VAX16598.1"/>
    <property type="molecule type" value="Genomic_DNA"/>
</dbReference>
<dbReference type="CDD" id="cd01129">
    <property type="entry name" value="PulE-GspE-like"/>
    <property type="match status" value="1"/>
</dbReference>
<dbReference type="InterPro" id="IPR001482">
    <property type="entry name" value="T2SS/T4SS_dom"/>
</dbReference>
<evidence type="ECO:0000259" key="3">
    <source>
        <dbReference type="PROSITE" id="PS00662"/>
    </source>
</evidence>
<dbReference type="PANTHER" id="PTHR30258">
    <property type="entry name" value="TYPE II SECRETION SYSTEM PROTEIN GSPE-RELATED"/>
    <property type="match status" value="1"/>
</dbReference>
<dbReference type="PANTHER" id="PTHR30258:SF27">
    <property type="entry name" value="BACTERIOPHAGE ADSORPTION PROTEIN B-RELATED"/>
    <property type="match status" value="1"/>
</dbReference>
<name>A0A3B1BYN8_9ZZZZ</name>
<dbReference type="GO" id="GO:0015628">
    <property type="term" value="P:protein secretion by the type II secretion system"/>
    <property type="evidence" value="ECO:0007669"/>
    <property type="project" value="TreeGrafter"/>
</dbReference>
<dbReference type="InterPro" id="IPR027417">
    <property type="entry name" value="P-loop_NTPase"/>
</dbReference>
<dbReference type="Pfam" id="PF00437">
    <property type="entry name" value="T2SSE"/>
    <property type="match status" value="1"/>
</dbReference>
<dbReference type="SUPFAM" id="SSF52540">
    <property type="entry name" value="P-loop containing nucleoside triphosphate hydrolases"/>
    <property type="match status" value="1"/>
</dbReference>
<proteinExistence type="predicted"/>